<dbReference type="SUPFAM" id="SSF48403">
    <property type="entry name" value="Ankyrin repeat"/>
    <property type="match status" value="1"/>
</dbReference>
<protein>
    <submittedName>
        <fullName evidence="5">Ankyrin</fullName>
    </submittedName>
</protein>
<organism evidence="5 6">
    <name type="scientific">Ectocarpus siliculosus</name>
    <name type="common">Brown alga</name>
    <name type="synonym">Conferva siliculosa</name>
    <dbReference type="NCBI Taxonomy" id="2880"/>
    <lineage>
        <taxon>Eukaryota</taxon>
        <taxon>Sar</taxon>
        <taxon>Stramenopiles</taxon>
        <taxon>Ochrophyta</taxon>
        <taxon>PX clade</taxon>
        <taxon>Phaeophyceae</taxon>
        <taxon>Ectocarpales</taxon>
        <taxon>Ectocarpaceae</taxon>
        <taxon>Ectocarpus</taxon>
    </lineage>
</organism>
<dbReference type="EMBL" id="FN649760">
    <property type="protein sequence ID" value="CBJ31504.1"/>
    <property type="molecule type" value="Genomic_DNA"/>
</dbReference>
<name>D7FTX7_ECTSI</name>
<feature type="repeat" description="ANK" evidence="3">
    <location>
        <begin position="97"/>
        <end position="121"/>
    </location>
</feature>
<keyword evidence="6" id="KW-1185">Reference proteome</keyword>
<keyword evidence="2 3" id="KW-0040">ANK repeat</keyword>
<dbReference type="InterPro" id="IPR036770">
    <property type="entry name" value="Ankyrin_rpt-contain_sf"/>
</dbReference>
<feature type="region of interest" description="Disordered" evidence="4">
    <location>
        <begin position="1"/>
        <end position="34"/>
    </location>
</feature>
<dbReference type="Pfam" id="PF12796">
    <property type="entry name" value="Ank_2"/>
    <property type="match status" value="1"/>
</dbReference>
<dbReference type="Pfam" id="PF00023">
    <property type="entry name" value="Ank"/>
    <property type="match status" value="2"/>
</dbReference>
<feature type="repeat" description="ANK" evidence="3">
    <location>
        <begin position="241"/>
        <end position="273"/>
    </location>
</feature>
<feature type="compositionally biased region" description="Low complexity" evidence="4">
    <location>
        <begin position="123"/>
        <end position="137"/>
    </location>
</feature>
<dbReference type="AlphaFoldDB" id="D7FTX7"/>
<dbReference type="InterPro" id="IPR002110">
    <property type="entry name" value="Ankyrin_rpt"/>
</dbReference>
<dbReference type="STRING" id="2880.D7FTX7"/>
<dbReference type="PANTHER" id="PTHR24171">
    <property type="entry name" value="ANKYRIN REPEAT DOMAIN-CONTAINING PROTEIN 39-RELATED"/>
    <property type="match status" value="1"/>
</dbReference>
<evidence type="ECO:0000313" key="5">
    <source>
        <dbReference type="EMBL" id="CBJ31504.1"/>
    </source>
</evidence>
<keyword evidence="1" id="KW-0677">Repeat</keyword>
<proteinExistence type="predicted"/>
<dbReference type="eggNOG" id="KOG4177">
    <property type="taxonomic scope" value="Eukaryota"/>
</dbReference>
<feature type="repeat" description="ANK" evidence="3">
    <location>
        <begin position="207"/>
        <end position="240"/>
    </location>
</feature>
<dbReference type="SMART" id="SM00248">
    <property type="entry name" value="ANK"/>
    <property type="match status" value="5"/>
</dbReference>
<accession>D7FTX7</accession>
<dbReference type="PANTHER" id="PTHR24171:SF10">
    <property type="entry name" value="ANKYRIN REPEAT DOMAIN-CONTAINING PROTEIN 29-LIKE"/>
    <property type="match status" value="1"/>
</dbReference>
<dbReference type="Proteomes" id="UP000002630">
    <property type="component" value="Unassembled WGS sequence"/>
</dbReference>
<gene>
    <name evidence="5" type="ORF">Esi_0261_0017</name>
</gene>
<evidence type="ECO:0000256" key="1">
    <source>
        <dbReference type="ARBA" id="ARBA00022737"/>
    </source>
</evidence>
<reference evidence="5 6" key="1">
    <citation type="journal article" date="2010" name="Nature">
        <title>The Ectocarpus genome and the independent evolution of multicellularity in brown algae.</title>
        <authorList>
            <person name="Cock J.M."/>
            <person name="Sterck L."/>
            <person name="Rouze P."/>
            <person name="Scornet D."/>
            <person name="Allen A.E."/>
            <person name="Amoutzias G."/>
            <person name="Anthouard V."/>
            <person name="Artiguenave F."/>
            <person name="Aury J.M."/>
            <person name="Badger J.H."/>
            <person name="Beszteri B."/>
            <person name="Billiau K."/>
            <person name="Bonnet E."/>
            <person name="Bothwell J.H."/>
            <person name="Bowler C."/>
            <person name="Boyen C."/>
            <person name="Brownlee C."/>
            <person name="Carrano C.J."/>
            <person name="Charrier B."/>
            <person name="Cho G.Y."/>
            <person name="Coelho S.M."/>
            <person name="Collen J."/>
            <person name="Corre E."/>
            <person name="Da Silva C."/>
            <person name="Delage L."/>
            <person name="Delaroque N."/>
            <person name="Dittami S.M."/>
            <person name="Doulbeau S."/>
            <person name="Elias M."/>
            <person name="Farnham G."/>
            <person name="Gachon C.M."/>
            <person name="Gschloessl B."/>
            <person name="Heesch S."/>
            <person name="Jabbari K."/>
            <person name="Jubin C."/>
            <person name="Kawai H."/>
            <person name="Kimura K."/>
            <person name="Kloareg B."/>
            <person name="Kupper F.C."/>
            <person name="Lang D."/>
            <person name="Le Bail A."/>
            <person name="Leblanc C."/>
            <person name="Lerouge P."/>
            <person name="Lohr M."/>
            <person name="Lopez P.J."/>
            <person name="Martens C."/>
            <person name="Maumus F."/>
            <person name="Michel G."/>
            <person name="Miranda-Saavedra D."/>
            <person name="Morales J."/>
            <person name="Moreau H."/>
            <person name="Motomura T."/>
            <person name="Nagasato C."/>
            <person name="Napoli C.A."/>
            <person name="Nelson D.R."/>
            <person name="Nyvall-Collen P."/>
            <person name="Peters A.F."/>
            <person name="Pommier C."/>
            <person name="Potin P."/>
            <person name="Poulain J."/>
            <person name="Quesneville H."/>
            <person name="Read B."/>
            <person name="Rensing S.A."/>
            <person name="Ritter A."/>
            <person name="Rousvoal S."/>
            <person name="Samanta M."/>
            <person name="Samson G."/>
            <person name="Schroeder D.C."/>
            <person name="Segurens B."/>
            <person name="Strittmatter M."/>
            <person name="Tonon T."/>
            <person name="Tregear J.W."/>
            <person name="Valentin K."/>
            <person name="von Dassow P."/>
            <person name="Yamagishi T."/>
            <person name="Van de Peer Y."/>
            <person name="Wincker P."/>
        </authorList>
    </citation>
    <scope>NUCLEOTIDE SEQUENCE [LARGE SCALE GENOMIC DNA]</scope>
    <source>
        <strain evidence="6">Ec32 / CCAP1310/4</strain>
    </source>
</reference>
<dbReference type="InParanoid" id="D7FTX7"/>
<sequence>MGAALGGSCGGRTKEVAGSECDGPPPGEQPPELDAWIDHSTWPGLRSIVTEAYQISSRERWSKFLGAGLLDAASDGNLAGVRQLLAAGAPLHARDLEGHTPLHRASVAGHAGVAEQLLSSGDGRAPPLGGASPSSSGMVPEPPSLKWQASMEGPVLVPSVSLVKRTTLDARDHSGSCPIHLAAACGHADVVQVLLQHGADVSGSNGVAQSPLHTAAAGLDSGDCVRLLLGAGGDLKARDSAGRTPLHVAASAGNAMVVSILVDGGAELEARGNISNRTPLHEACASLNAGSVKRLLQHGADERAVDIDDLTPENMVCERMTEEQKAADPTIAPVGETICRMLADAPQDRLWRRRRLLPLLHWRQPPPAFDTGPGTAVTVDAGSGQSIFELVVCEEEGIMRNIVSYL</sequence>
<evidence type="ECO:0000256" key="4">
    <source>
        <dbReference type="SAM" id="MobiDB-lite"/>
    </source>
</evidence>
<evidence type="ECO:0000256" key="3">
    <source>
        <dbReference type="PROSITE-ProRule" id="PRU00023"/>
    </source>
</evidence>
<evidence type="ECO:0000313" key="6">
    <source>
        <dbReference type="Proteomes" id="UP000002630"/>
    </source>
</evidence>
<dbReference type="PROSITE" id="PS50297">
    <property type="entry name" value="ANK_REP_REGION"/>
    <property type="match status" value="5"/>
</dbReference>
<dbReference type="PRINTS" id="PR01415">
    <property type="entry name" value="ANKYRIN"/>
</dbReference>
<evidence type="ECO:0000256" key="2">
    <source>
        <dbReference type="ARBA" id="ARBA00023043"/>
    </source>
</evidence>
<dbReference type="PROSITE" id="PS50088">
    <property type="entry name" value="ANK_REPEAT"/>
    <property type="match status" value="5"/>
</dbReference>
<dbReference type="Gene3D" id="1.25.40.20">
    <property type="entry name" value="Ankyrin repeat-containing domain"/>
    <property type="match status" value="3"/>
</dbReference>
<feature type="compositionally biased region" description="Gly residues" evidence="4">
    <location>
        <begin position="1"/>
        <end position="10"/>
    </location>
</feature>
<feature type="repeat" description="ANK" evidence="3">
    <location>
        <begin position="174"/>
        <end position="206"/>
    </location>
</feature>
<feature type="region of interest" description="Disordered" evidence="4">
    <location>
        <begin position="118"/>
        <end position="146"/>
    </location>
</feature>
<dbReference type="OrthoDB" id="10249694at2759"/>
<feature type="repeat" description="ANK" evidence="3">
    <location>
        <begin position="275"/>
        <end position="307"/>
    </location>
</feature>